<feature type="region of interest" description="Disordered" evidence="1">
    <location>
        <begin position="15"/>
        <end position="46"/>
    </location>
</feature>
<dbReference type="RefSeq" id="WP_318574796.1">
    <property type="nucleotide sequence ID" value="NZ_CAKXYP010000008.1"/>
</dbReference>
<evidence type="ECO:0000313" key="2">
    <source>
        <dbReference type="EMBL" id="CAH9416231.1"/>
    </source>
</evidence>
<dbReference type="EMBL" id="CAKXYP010000008">
    <property type="protein sequence ID" value="CAH9416231.1"/>
    <property type="molecule type" value="Genomic_DNA"/>
</dbReference>
<reference evidence="2" key="1">
    <citation type="submission" date="2022-03" db="EMBL/GenBank/DDBJ databases">
        <authorList>
            <person name="Leyn A S."/>
        </authorList>
    </citation>
    <scope>NUCLEOTIDE SEQUENCE</scope>
    <source>
        <strain evidence="2">Streptomyces globisporus 4-3</strain>
    </source>
</reference>
<dbReference type="Proteomes" id="UP001154015">
    <property type="component" value="Unassembled WGS sequence"/>
</dbReference>
<comment type="caution">
    <text evidence="2">The sequence shown here is derived from an EMBL/GenBank/DDBJ whole genome shotgun (WGS) entry which is preliminary data.</text>
</comment>
<name>A0ABM9GXD2_STRGL</name>
<gene>
    <name evidence="2" type="ORF">SGL43_03254</name>
</gene>
<organism evidence="2 3">
    <name type="scientific">Streptomyces globisporus</name>
    <dbReference type="NCBI Taxonomy" id="1908"/>
    <lineage>
        <taxon>Bacteria</taxon>
        <taxon>Bacillati</taxon>
        <taxon>Actinomycetota</taxon>
        <taxon>Actinomycetes</taxon>
        <taxon>Kitasatosporales</taxon>
        <taxon>Streptomycetaceae</taxon>
        <taxon>Streptomyces</taxon>
    </lineage>
</organism>
<accession>A0ABM9GXD2</accession>
<evidence type="ECO:0000256" key="1">
    <source>
        <dbReference type="SAM" id="MobiDB-lite"/>
    </source>
</evidence>
<sequence length="46" mass="5064">MTDEDYAKFERLAEILSPGDASKSSPDTNRTDPPHANGRLFKTPSV</sequence>
<protein>
    <submittedName>
        <fullName evidence="2">Uncharacterized protein</fullName>
    </submittedName>
</protein>
<keyword evidence="3" id="KW-1185">Reference proteome</keyword>
<evidence type="ECO:0000313" key="3">
    <source>
        <dbReference type="Proteomes" id="UP001154015"/>
    </source>
</evidence>
<proteinExistence type="predicted"/>